<dbReference type="Pfam" id="PF00023">
    <property type="entry name" value="Ank"/>
    <property type="match status" value="3"/>
</dbReference>
<dbReference type="PROSITE" id="PS50088">
    <property type="entry name" value="ANK_REPEAT"/>
    <property type="match status" value="16"/>
</dbReference>
<dbReference type="InterPro" id="IPR056884">
    <property type="entry name" value="NPHP3-like_N"/>
</dbReference>
<feature type="repeat" description="ANK" evidence="3">
    <location>
        <begin position="1299"/>
        <end position="1331"/>
    </location>
</feature>
<dbReference type="Pfam" id="PF24883">
    <property type="entry name" value="NPHP3_N"/>
    <property type="match status" value="1"/>
</dbReference>
<feature type="region of interest" description="Disordered" evidence="4">
    <location>
        <begin position="181"/>
        <end position="211"/>
    </location>
</feature>
<feature type="repeat" description="ANK" evidence="3">
    <location>
        <begin position="1236"/>
        <end position="1265"/>
    </location>
</feature>
<comment type="caution">
    <text evidence="6">The sequence shown here is derived from an EMBL/GenBank/DDBJ whole genome shotgun (WGS) entry which is preliminary data.</text>
</comment>
<dbReference type="SUPFAM" id="SSF52540">
    <property type="entry name" value="P-loop containing nucleoside triphosphate hydrolases"/>
    <property type="match status" value="1"/>
</dbReference>
<dbReference type="PROSITE" id="PS50837">
    <property type="entry name" value="NACHT"/>
    <property type="match status" value="1"/>
</dbReference>
<dbReference type="Proteomes" id="UP001239795">
    <property type="component" value="Unassembled WGS sequence"/>
</dbReference>
<dbReference type="Pfam" id="PF12796">
    <property type="entry name" value="Ank_2"/>
    <property type="match status" value="5"/>
</dbReference>
<sequence length="1436" mass="155219">MADPNIYTVGWICAIKPEIVAARAFLDEEHKEPMASFQHDNNTYTRGKMANHSVVIAVLPKWEYGIAPAATVARDMLRTFPNIRIGLMVGVGGGVPSHKHDIRLGDVVIASRDHRIGGVFQYDYGRRIQDQPFETTGVLNQPPQSLLTAVASLEGTFELDGHQLNAAVEEVLKRRPRLRKSYSRPPLDHDRLFRSNITHPPGSSGDCSKERCAADPANLVPRNERGEDEDNPAVHYGLIASANQLMKDAQERDLAAEKGVLCFEMEAAGLMNHFPCLVVRGICDYSDTHKNQDWQGFAAMMAAAYAKDLLWQIAPNKVEMETRLAEILESIEANQSQHLQTMNETKATVEAIRYDSHVGKVRNWLSPPDTSTNYNHARESRHEGTGSWFINSTGFAEWKLGSRQHLWLYGLPGCGKTVLSTKVLDHLKEMDDYVTLEFFFDFNDTGKQKPDDMCRSLVFQLYTKQVARKVLDDLMASHDYGQKQPTTQALFRCLWTMIQVSGKLYIVLDALDECDKRKELLEWMRDFISCPDLAHVQLIVTGRPEEEFKADVARWIGETNCIPLDKASVSADIWSYIGARLKQSKGFSKWTSTPAILRNIQDEVGGKADGMFRWAACQLDSLETCLDREELEAALKALPRDLNTTYDRILQNIPENRKKKAILLLQFLVYSKRPLTLQEAVDAIAVRVEDGKFFDPEYRLPRPTEITRYCPSLVDLVETRDAVRADSVLQLAHFSVKEYLLRINAEGFRGEEAQISITQTCLLYLRSVEEDGVDKIRTRFPLARYAAEIWMDHAKPAESSKDIVGTIVDFLQNATGFRVWARLFNPERPWAPDPGLPEASSLYYACQKGLTATVTKLLLDIQDVNAQGGYFGNALQGASERGHKEIAQMLIDNGANVNAQGGKYGNALQGASERGHKEIVQMLIDNGANVNAQGGEYGNALQGASQEGHGEIAQMLIDNGANVNAQGGKYGNALQGASERGHKEIVQMLIDNGANVNAQGGEYGSALQGASERGHKEIVQILVDNGADVNAQGGSFGSALQAASERGHKEIAQILVDNGADVNTQGGGCGNALQAASERGHKEIAQILVDNGADVNSRGGGHGNALRAASQKGHGEIAQMLINNGADVNAQGGGSGNALQAASEGGHTEIAQMLIDNGADVNSQGGGVGNALQAASEGGHTEIAQMLIDNGADVNAQGGSFGSALQAASRGGCREIAQILIDNGADVNTQGGGFGNALQAASDGGHKETVQILIDNGANVNAQGGSFGNALQAASFGGHKEIVQNLIKNGADINTQGGYFSSTLQAASFGGHKEVIQILIDNGANINAQGGEYGNTLQAASYRGHNEIVQILVDSSANVNSQGGKYGNALQAASYRGHKEIVQILIDNGANINSQGGKYGNALQAASEGGHTEIAQMLIDNGADVDTQGGDCGNAL</sequence>
<feature type="domain" description="NACHT" evidence="5">
    <location>
        <begin position="404"/>
        <end position="544"/>
    </location>
</feature>
<feature type="repeat" description="ANK" evidence="3">
    <location>
        <begin position="873"/>
        <end position="902"/>
    </location>
</feature>
<dbReference type="SUPFAM" id="SSF53167">
    <property type="entry name" value="Purine and uridine phosphorylases"/>
    <property type="match status" value="1"/>
</dbReference>
<dbReference type="InterPro" id="IPR007111">
    <property type="entry name" value="NACHT_NTPase"/>
</dbReference>
<evidence type="ECO:0000259" key="5">
    <source>
        <dbReference type="PROSITE" id="PS50837"/>
    </source>
</evidence>
<dbReference type="PANTHER" id="PTHR24123:SF33">
    <property type="entry name" value="PROTEIN HOS4"/>
    <property type="match status" value="1"/>
</dbReference>
<dbReference type="InterPro" id="IPR054471">
    <property type="entry name" value="GPIID_WHD"/>
</dbReference>
<evidence type="ECO:0000256" key="2">
    <source>
        <dbReference type="ARBA" id="ARBA00023043"/>
    </source>
</evidence>
<dbReference type="InterPro" id="IPR035994">
    <property type="entry name" value="Nucleoside_phosphorylase_sf"/>
</dbReference>
<feature type="repeat" description="ANK" evidence="3">
    <location>
        <begin position="1398"/>
        <end position="1430"/>
    </location>
</feature>
<feature type="repeat" description="ANK" evidence="3">
    <location>
        <begin position="1170"/>
        <end position="1199"/>
    </location>
</feature>
<feature type="repeat" description="ANK" evidence="3">
    <location>
        <begin position="1101"/>
        <end position="1133"/>
    </location>
</feature>
<dbReference type="PROSITE" id="PS50297">
    <property type="entry name" value="ANK_REP_REGION"/>
    <property type="match status" value="13"/>
</dbReference>
<dbReference type="Gene3D" id="3.40.50.300">
    <property type="entry name" value="P-loop containing nucleotide triphosphate hydrolases"/>
    <property type="match status" value="1"/>
</dbReference>
<evidence type="ECO:0000313" key="7">
    <source>
        <dbReference type="Proteomes" id="UP001239795"/>
    </source>
</evidence>
<feature type="repeat" description="ANK" evidence="3">
    <location>
        <begin position="936"/>
        <end position="968"/>
    </location>
</feature>
<gene>
    <name evidence="6" type="ORF">CMEL01_16782</name>
</gene>
<dbReference type="Pfam" id="PF22939">
    <property type="entry name" value="WHD_GPIID"/>
    <property type="match status" value="1"/>
</dbReference>
<dbReference type="EMBL" id="MLGG01000055">
    <property type="protein sequence ID" value="KAK1450831.1"/>
    <property type="molecule type" value="Genomic_DNA"/>
</dbReference>
<keyword evidence="2 3" id="KW-0040">ANK repeat</keyword>
<feature type="repeat" description="ANK" evidence="3">
    <location>
        <begin position="1035"/>
        <end position="1067"/>
    </location>
</feature>
<proteinExistence type="predicted"/>
<evidence type="ECO:0000256" key="4">
    <source>
        <dbReference type="SAM" id="MobiDB-lite"/>
    </source>
</evidence>
<protein>
    <recommendedName>
        <fullName evidence="5">NACHT domain-containing protein</fullName>
    </recommendedName>
</protein>
<dbReference type="InterPro" id="IPR051165">
    <property type="entry name" value="Multifunctional_ANK_Repeat"/>
</dbReference>
<feature type="repeat" description="ANK" evidence="3">
    <location>
        <begin position="1365"/>
        <end position="1397"/>
    </location>
</feature>
<reference evidence="6 7" key="1">
    <citation type="submission" date="2016-10" db="EMBL/GenBank/DDBJ databases">
        <title>The genome sequence of Colletotrichum fioriniae PJ7.</title>
        <authorList>
            <person name="Baroncelli R."/>
        </authorList>
    </citation>
    <scope>NUCLEOTIDE SEQUENCE [LARGE SCALE GENOMIC DNA]</scope>
    <source>
        <strain evidence="6">Col 31</strain>
    </source>
</reference>
<feature type="repeat" description="ANK" evidence="3">
    <location>
        <begin position="969"/>
        <end position="1001"/>
    </location>
</feature>
<evidence type="ECO:0000256" key="1">
    <source>
        <dbReference type="ARBA" id="ARBA00022737"/>
    </source>
</evidence>
<organism evidence="6 7">
    <name type="scientific">Colletotrichum melonis</name>
    <dbReference type="NCBI Taxonomy" id="1209925"/>
    <lineage>
        <taxon>Eukaryota</taxon>
        <taxon>Fungi</taxon>
        <taxon>Dikarya</taxon>
        <taxon>Ascomycota</taxon>
        <taxon>Pezizomycotina</taxon>
        <taxon>Sordariomycetes</taxon>
        <taxon>Hypocreomycetidae</taxon>
        <taxon>Glomerellales</taxon>
        <taxon>Glomerellaceae</taxon>
        <taxon>Colletotrichum</taxon>
        <taxon>Colletotrichum acutatum species complex</taxon>
    </lineage>
</organism>
<feature type="repeat" description="ANK" evidence="3">
    <location>
        <begin position="1200"/>
        <end position="1232"/>
    </location>
</feature>
<accession>A0AAI9U368</accession>
<feature type="repeat" description="ANK" evidence="3">
    <location>
        <begin position="1266"/>
        <end position="1298"/>
    </location>
</feature>
<feature type="repeat" description="ANK" evidence="3">
    <location>
        <begin position="903"/>
        <end position="935"/>
    </location>
</feature>
<name>A0AAI9U368_9PEZI</name>
<dbReference type="InterPro" id="IPR002110">
    <property type="entry name" value="Ankyrin_rpt"/>
</dbReference>
<dbReference type="SUPFAM" id="SSF48403">
    <property type="entry name" value="Ankyrin repeat"/>
    <property type="match status" value="2"/>
</dbReference>
<keyword evidence="1" id="KW-0677">Repeat</keyword>
<evidence type="ECO:0000313" key="6">
    <source>
        <dbReference type="EMBL" id="KAK1450831.1"/>
    </source>
</evidence>
<dbReference type="InterPro" id="IPR036770">
    <property type="entry name" value="Ankyrin_rpt-contain_sf"/>
</dbReference>
<feature type="repeat" description="ANK" evidence="3">
    <location>
        <begin position="1002"/>
        <end position="1034"/>
    </location>
</feature>
<keyword evidence="7" id="KW-1185">Reference proteome</keyword>
<feature type="repeat" description="ANK" evidence="3">
    <location>
        <begin position="1134"/>
        <end position="1166"/>
    </location>
</feature>
<dbReference type="SMART" id="SM00248">
    <property type="entry name" value="ANK"/>
    <property type="match status" value="18"/>
</dbReference>
<dbReference type="PANTHER" id="PTHR24123">
    <property type="entry name" value="ANKYRIN REPEAT-CONTAINING"/>
    <property type="match status" value="1"/>
</dbReference>
<dbReference type="Gene3D" id="1.25.40.20">
    <property type="entry name" value="Ankyrin repeat-containing domain"/>
    <property type="match status" value="4"/>
</dbReference>
<dbReference type="GO" id="GO:0009116">
    <property type="term" value="P:nucleoside metabolic process"/>
    <property type="evidence" value="ECO:0007669"/>
    <property type="project" value="InterPro"/>
</dbReference>
<feature type="repeat" description="ANK" evidence="3">
    <location>
        <begin position="1071"/>
        <end position="1100"/>
    </location>
</feature>
<dbReference type="InterPro" id="IPR027417">
    <property type="entry name" value="P-loop_NTPase"/>
</dbReference>
<dbReference type="Gene3D" id="3.40.50.1580">
    <property type="entry name" value="Nucleoside phosphorylase domain"/>
    <property type="match status" value="1"/>
</dbReference>
<evidence type="ECO:0000256" key="3">
    <source>
        <dbReference type="PROSITE-ProRule" id="PRU00023"/>
    </source>
</evidence>
<dbReference type="GO" id="GO:0003824">
    <property type="term" value="F:catalytic activity"/>
    <property type="evidence" value="ECO:0007669"/>
    <property type="project" value="InterPro"/>
</dbReference>